<gene>
    <name evidence="2" type="ORF">JEQ12_004974</name>
</gene>
<dbReference type="Proteomes" id="UP000664991">
    <property type="component" value="Chromosome 14"/>
</dbReference>
<dbReference type="GO" id="GO:0040014">
    <property type="term" value="P:regulation of multicellular organism growth"/>
    <property type="evidence" value="ECO:0007669"/>
    <property type="project" value="InterPro"/>
</dbReference>
<organism evidence="2 3">
    <name type="scientific">Ovis aries</name>
    <name type="common">Sheep</name>
    <dbReference type="NCBI Taxonomy" id="9940"/>
    <lineage>
        <taxon>Eukaryota</taxon>
        <taxon>Metazoa</taxon>
        <taxon>Chordata</taxon>
        <taxon>Craniata</taxon>
        <taxon>Vertebrata</taxon>
        <taxon>Euteleostomi</taxon>
        <taxon>Mammalia</taxon>
        <taxon>Eutheria</taxon>
        <taxon>Laurasiatheria</taxon>
        <taxon>Artiodactyla</taxon>
        <taxon>Ruminantia</taxon>
        <taxon>Pecora</taxon>
        <taxon>Bovidae</taxon>
        <taxon>Caprinae</taxon>
        <taxon>Ovis</taxon>
    </lineage>
</organism>
<name>A0A836CWR8_SHEEP</name>
<proteinExistence type="predicted"/>
<evidence type="ECO:0000259" key="1">
    <source>
        <dbReference type="Pfam" id="PF12934"/>
    </source>
</evidence>
<protein>
    <recommendedName>
        <fullName evidence="1">Alpha-ketoglutarate-dependent dioxygenase FTO C-terminal domain-containing protein</fullName>
    </recommendedName>
</protein>
<dbReference type="PANTHER" id="PTHR31291">
    <property type="entry name" value="ALPHA-KETOGLUTARATE-DEPENDENT DIOXYGENASE FTO"/>
    <property type="match status" value="1"/>
</dbReference>
<comment type="caution">
    <text evidence="2">The sequence shown here is derived from an EMBL/GenBank/DDBJ whole genome shotgun (WGS) entry which is preliminary data.</text>
</comment>
<accession>A0A836CWR8</accession>
<dbReference type="EMBL" id="JAEMGP010000014">
    <property type="protein sequence ID" value="KAG5200440.1"/>
    <property type="molecule type" value="Genomic_DNA"/>
</dbReference>
<dbReference type="Pfam" id="PF12934">
    <property type="entry name" value="FTO_CTD"/>
    <property type="match status" value="1"/>
</dbReference>
<evidence type="ECO:0000313" key="3">
    <source>
        <dbReference type="Proteomes" id="UP000664991"/>
    </source>
</evidence>
<dbReference type="InterPro" id="IPR024366">
    <property type="entry name" value="FTO_C"/>
</dbReference>
<reference evidence="2 3" key="1">
    <citation type="submission" date="2020-12" db="EMBL/GenBank/DDBJ databases">
        <title>De novo assembly of Tibetan sheep genome.</title>
        <authorList>
            <person name="Li X."/>
        </authorList>
    </citation>
    <scope>NUCLEOTIDE SEQUENCE [LARGE SCALE GENOMIC DNA]</scope>
    <source>
        <tissue evidence="2">Heart</tissue>
    </source>
</reference>
<feature type="non-terminal residue" evidence="2">
    <location>
        <position position="1"/>
    </location>
</feature>
<feature type="domain" description="Alpha-ketoglutarate-dependent dioxygenase FTO C-terminal" evidence="1">
    <location>
        <begin position="75"/>
        <end position="119"/>
    </location>
</feature>
<dbReference type="PANTHER" id="PTHR31291:SF2">
    <property type="entry name" value="ALPHA-KETOGLUTARATE-DEPENDENT DIOXYGENASE FTO"/>
    <property type="match status" value="1"/>
</dbReference>
<dbReference type="GO" id="GO:0006307">
    <property type="term" value="P:DNA alkylation repair"/>
    <property type="evidence" value="ECO:0007669"/>
    <property type="project" value="InterPro"/>
</dbReference>
<dbReference type="AlphaFoldDB" id="A0A836CWR8"/>
<dbReference type="GO" id="GO:0035516">
    <property type="term" value="F:broad specificity oxidative DNA demethylase activity"/>
    <property type="evidence" value="ECO:0007669"/>
    <property type="project" value="InterPro"/>
</dbReference>
<dbReference type="GO" id="GO:1990931">
    <property type="term" value="F:mRNA N6-methyladenosine dioxygenase activity"/>
    <property type="evidence" value="ECO:0007669"/>
    <property type="project" value="TreeGrafter"/>
</dbReference>
<dbReference type="GO" id="GO:0008198">
    <property type="term" value="F:ferrous iron binding"/>
    <property type="evidence" value="ECO:0007669"/>
    <property type="project" value="TreeGrafter"/>
</dbReference>
<dbReference type="GO" id="GO:0042245">
    <property type="term" value="P:RNA repair"/>
    <property type="evidence" value="ECO:0007669"/>
    <property type="project" value="InterPro"/>
</dbReference>
<sequence>YFEYENLMSKLSRSLHQAFESLNASSRTSDLVPEQDQRTVPSWLPLVYTINHPAPADNNASLASRSFPIVLWADKNRCQSRIARTLPADQKPECRPYWEKGDPSMPLPFDLTEIVSELRGLLLETRP</sequence>
<evidence type="ECO:0000313" key="2">
    <source>
        <dbReference type="EMBL" id="KAG5200440.1"/>
    </source>
</evidence>
<dbReference type="InterPro" id="IPR032868">
    <property type="entry name" value="FTO"/>
</dbReference>